<dbReference type="Proteomes" id="UP001233999">
    <property type="component" value="Unassembled WGS sequence"/>
</dbReference>
<keyword evidence="1" id="KW-1133">Transmembrane helix</keyword>
<dbReference type="AlphaFoldDB" id="A0AAD7Z8K4"/>
<evidence type="ECO:0000313" key="2">
    <source>
        <dbReference type="EMBL" id="KAJ9575958.1"/>
    </source>
</evidence>
<name>A0AAD7Z8K4_DIPPU</name>
<organism evidence="2 3">
    <name type="scientific">Diploptera punctata</name>
    <name type="common">Pacific beetle cockroach</name>
    <dbReference type="NCBI Taxonomy" id="6984"/>
    <lineage>
        <taxon>Eukaryota</taxon>
        <taxon>Metazoa</taxon>
        <taxon>Ecdysozoa</taxon>
        <taxon>Arthropoda</taxon>
        <taxon>Hexapoda</taxon>
        <taxon>Insecta</taxon>
        <taxon>Pterygota</taxon>
        <taxon>Neoptera</taxon>
        <taxon>Polyneoptera</taxon>
        <taxon>Dictyoptera</taxon>
        <taxon>Blattodea</taxon>
        <taxon>Blaberoidea</taxon>
        <taxon>Blaberidae</taxon>
        <taxon>Diplopterinae</taxon>
        <taxon>Diploptera</taxon>
    </lineage>
</organism>
<keyword evidence="1" id="KW-0472">Membrane</keyword>
<comment type="caution">
    <text evidence="2">The sequence shown here is derived from an EMBL/GenBank/DDBJ whole genome shotgun (WGS) entry which is preliminary data.</text>
</comment>
<evidence type="ECO:0000256" key="1">
    <source>
        <dbReference type="SAM" id="Phobius"/>
    </source>
</evidence>
<gene>
    <name evidence="2" type="ORF">L9F63_007185</name>
</gene>
<protein>
    <submittedName>
        <fullName evidence="2">Uncharacterized protein</fullName>
    </submittedName>
</protein>
<dbReference type="EMBL" id="JASPKZ010009812">
    <property type="protein sequence ID" value="KAJ9575958.1"/>
    <property type="molecule type" value="Genomic_DNA"/>
</dbReference>
<keyword evidence="1" id="KW-0812">Transmembrane</keyword>
<feature type="transmembrane region" description="Helical" evidence="1">
    <location>
        <begin position="68"/>
        <end position="87"/>
    </location>
</feature>
<proteinExistence type="predicted"/>
<evidence type="ECO:0000313" key="3">
    <source>
        <dbReference type="Proteomes" id="UP001233999"/>
    </source>
</evidence>
<sequence>KEAKKVFSGKDVDVKALLKNPQIIIEEITKIYGKMSESGPPSRPMKYPYTFSAKIAQFPLKFYVTNQWIWKYYMVSLGLCLPIFYSISKLANSPGNKAKWAEMKRKEAEEHHH</sequence>
<reference evidence="2" key="1">
    <citation type="journal article" date="2023" name="IScience">
        <title>Live-bearing cockroach genome reveals convergent evolutionary mechanisms linked to viviparity in insects and beyond.</title>
        <authorList>
            <person name="Fouks B."/>
            <person name="Harrison M.C."/>
            <person name="Mikhailova A.A."/>
            <person name="Marchal E."/>
            <person name="English S."/>
            <person name="Carruthers M."/>
            <person name="Jennings E.C."/>
            <person name="Chiamaka E.L."/>
            <person name="Frigard R.A."/>
            <person name="Pippel M."/>
            <person name="Attardo G.M."/>
            <person name="Benoit J.B."/>
            <person name="Bornberg-Bauer E."/>
            <person name="Tobe S.S."/>
        </authorList>
    </citation>
    <scope>NUCLEOTIDE SEQUENCE</scope>
    <source>
        <strain evidence="2">Stay&amp;Tobe</strain>
    </source>
</reference>
<feature type="non-terminal residue" evidence="2">
    <location>
        <position position="1"/>
    </location>
</feature>
<reference evidence="2" key="2">
    <citation type="submission" date="2023-05" db="EMBL/GenBank/DDBJ databases">
        <authorList>
            <person name="Fouks B."/>
        </authorList>
    </citation>
    <scope>NUCLEOTIDE SEQUENCE</scope>
    <source>
        <strain evidence="2">Stay&amp;Tobe</strain>
        <tissue evidence="2">Testes</tissue>
    </source>
</reference>
<accession>A0AAD7Z8K4</accession>
<keyword evidence="3" id="KW-1185">Reference proteome</keyword>